<organism evidence="1 2">
    <name type="scientific">Lasiosphaeria miniovina</name>
    <dbReference type="NCBI Taxonomy" id="1954250"/>
    <lineage>
        <taxon>Eukaryota</taxon>
        <taxon>Fungi</taxon>
        <taxon>Dikarya</taxon>
        <taxon>Ascomycota</taxon>
        <taxon>Pezizomycotina</taxon>
        <taxon>Sordariomycetes</taxon>
        <taxon>Sordariomycetidae</taxon>
        <taxon>Sordariales</taxon>
        <taxon>Lasiosphaeriaceae</taxon>
        <taxon>Lasiosphaeria</taxon>
    </lineage>
</organism>
<protein>
    <submittedName>
        <fullName evidence="1">Uncharacterized protein</fullName>
    </submittedName>
</protein>
<dbReference type="GeneID" id="85329439"/>
<gene>
    <name evidence="1" type="ORF">B0T26DRAFT_756855</name>
</gene>
<keyword evidence="2" id="KW-1185">Reference proteome</keyword>
<proteinExistence type="predicted"/>
<accession>A0AA39ZTL6</accession>
<name>A0AA39ZTL6_9PEZI</name>
<dbReference type="Proteomes" id="UP001172101">
    <property type="component" value="Unassembled WGS sequence"/>
</dbReference>
<sequence>MKIAKQGIEAEEHIAKLAAYVKKPKQKNKVTFGESAVPTDISPQEMQALEKALDDVSDVLEKQRRPRSHIVAVGKFKVAPLDIRDILSKIEIPMNVRQILDAASRLRAHLNKYIASETHGNCGKTRKPALVDHVQWEEDQVNVDSDSESGKAISCGEDGRPSLCMRHLDTAIPKHKSETGVPDFKDIALGINDVGRISVGYVTGTVNGMETKSIMLNGRAIIECISSIFVKRLGLVPERLLTPWKVSLANDQRDTITDFVVIDVVLGGILTVISAFVYGQGDAFDLILSQA</sequence>
<dbReference type="AlphaFoldDB" id="A0AA39ZTL6"/>
<dbReference type="RefSeq" id="XP_060290158.1">
    <property type="nucleotide sequence ID" value="XM_060446169.1"/>
</dbReference>
<evidence type="ECO:0000313" key="2">
    <source>
        <dbReference type="Proteomes" id="UP001172101"/>
    </source>
</evidence>
<comment type="caution">
    <text evidence="1">The sequence shown here is derived from an EMBL/GenBank/DDBJ whole genome shotgun (WGS) entry which is preliminary data.</text>
</comment>
<reference evidence="1" key="1">
    <citation type="submission" date="2023-06" db="EMBL/GenBank/DDBJ databases">
        <title>Genome-scale phylogeny and comparative genomics of the fungal order Sordariales.</title>
        <authorList>
            <consortium name="Lawrence Berkeley National Laboratory"/>
            <person name="Hensen N."/>
            <person name="Bonometti L."/>
            <person name="Westerberg I."/>
            <person name="Brannstrom I.O."/>
            <person name="Guillou S."/>
            <person name="Cros-Aarteil S."/>
            <person name="Calhoun S."/>
            <person name="Haridas S."/>
            <person name="Kuo A."/>
            <person name="Mondo S."/>
            <person name="Pangilinan J."/>
            <person name="Riley R."/>
            <person name="LaButti K."/>
            <person name="Andreopoulos B."/>
            <person name="Lipzen A."/>
            <person name="Chen C."/>
            <person name="Yanf M."/>
            <person name="Daum C."/>
            <person name="Ng V."/>
            <person name="Clum A."/>
            <person name="Steindorff A."/>
            <person name="Ohm R."/>
            <person name="Martin F."/>
            <person name="Silar P."/>
            <person name="Natvig D."/>
            <person name="Lalanne C."/>
            <person name="Gautier V."/>
            <person name="Ament-velasquez S.L."/>
            <person name="Kruys A."/>
            <person name="Hutchinson M.I."/>
            <person name="Powell A.J."/>
            <person name="Barry K."/>
            <person name="Miller A.N."/>
            <person name="Grigoriev I.V."/>
            <person name="Debuchy R."/>
            <person name="Gladieux P."/>
            <person name="Thoren M.H."/>
            <person name="Johannesson H."/>
        </authorList>
    </citation>
    <scope>NUCLEOTIDE SEQUENCE</scope>
    <source>
        <strain evidence="1">SMH2392-1A</strain>
    </source>
</reference>
<evidence type="ECO:0000313" key="1">
    <source>
        <dbReference type="EMBL" id="KAK0703299.1"/>
    </source>
</evidence>
<dbReference type="EMBL" id="JAUIRO010000008">
    <property type="protein sequence ID" value="KAK0703299.1"/>
    <property type="molecule type" value="Genomic_DNA"/>
</dbReference>